<protein>
    <recommendedName>
        <fullName evidence="1">Allophanate hydrolase C-terminal domain-containing protein</fullName>
    </recommendedName>
</protein>
<dbReference type="Pfam" id="PF21986">
    <property type="entry name" value="AH_C"/>
    <property type="match status" value="1"/>
</dbReference>
<dbReference type="RefSeq" id="WP_013125847.1">
    <property type="nucleotide sequence ID" value="NC_014158.1"/>
</dbReference>
<keyword evidence="3" id="KW-1185">Reference proteome</keyword>
<gene>
    <name evidence="2" type="ordered locus">Tpau_1178</name>
</gene>
<accession>D5UW02</accession>
<sequence length="61" mass="6606">MDDALVLGVNGTLMRGLDLNRNLLDAGARFVRETRTAPIYRLPAGLTIGRSSSTTTPRFSV</sequence>
<dbReference type="KEGG" id="tpr:Tpau_1178"/>
<feature type="domain" description="Allophanate hydrolase C-terminal" evidence="1">
    <location>
        <begin position="7"/>
        <end position="43"/>
    </location>
</feature>
<dbReference type="Gene3D" id="3.10.490.10">
    <property type="entry name" value="Gamma-glutamyl cyclotransferase-like"/>
    <property type="match status" value="1"/>
</dbReference>
<name>D5UW02_TSUPD</name>
<proteinExistence type="predicted"/>
<evidence type="ECO:0000313" key="3">
    <source>
        <dbReference type="Proteomes" id="UP000001213"/>
    </source>
</evidence>
<dbReference type="AlphaFoldDB" id="D5UW02"/>
<dbReference type="Proteomes" id="UP000001213">
    <property type="component" value="Chromosome"/>
</dbReference>
<organism evidence="2 3">
    <name type="scientific">Tsukamurella paurometabola (strain ATCC 8368 / DSM 20162 / CCUG 35730 / CIP 100753 / JCM 10117 / KCTC 9821 / NBRC 16120 / NCIMB 702349 / NCTC 13040)</name>
    <name type="common">Corynebacterium paurometabolum</name>
    <dbReference type="NCBI Taxonomy" id="521096"/>
    <lineage>
        <taxon>Bacteria</taxon>
        <taxon>Bacillati</taxon>
        <taxon>Actinomycetota</taxon>
        <taxon>Actinomycetes</taxon>
        <taxon>Mycobacteriales</taxon>
        <taxon>Tsukamurellaceae</taxon>
        <taxon>Tsukamurella</taxon>
    </lineage>
</organism>
<reference evidence="3" key="1">
    <citation type="submission" date="2010-03" db="EMBL/GenBank/DDBJ databases">
        <title>The complete chromosome of Tsukamurella paurometabola DSM 20162.</title>
        <authorList>
            <consortium name="US DOE Joint Genome Institute (JGI-PGF)"/>
            <person name="Lucas S."/>
            <person name="Copeland A."/>
            <person name="Lapidus A."/>
            <person name="Glavina del Rio T."/>
            <person name="Dalin E."/>
            <person name="Tice H."/>
            <person name="Bruce D."/>
            <person name="Goodwin L."/>
            <person name="Pitluck S."/>
            <person name="Kyrpides N."/>
            <person name="Mavromatis K."/>
            <person name="Ivanova N."/>
            <person name="Mikhailova N."/>
            <person name="Munk A.C."/>
            <person name="Brettin T."/>
            <person name="Detter J.C."/>
            <person name="Tapia R."/>
            <person name="Han C."/>
            <person name="Larimer F."/>
            <person name="Land M."/>
            <person name="Hauser L."/>
            <person name="Markowitz V."/>
            <person name="Cheng J.-F."/>
            <person name="Hugenholtz P."/>
            <person name="Woyke T."/>
            <person name="Wu D."/>
            <person name="Jando M."/>
            <person name="Brambilla E."/>
            <person name="Klenk H.-P."/>
            <person name="Eisen J.A."/>
        </authorList>
    </citation>
    <scope>NUCLEOTIDE SEQUENCE [LARGE SCALE GENOMIC DNA]</scope>
    <source>
        <strain evidence="3">ATCC 8368 / DSM 20162 / CCUG 35730 / CIP 100753 / JCM 10117 / KCTC 9821 / NBRC 16120 / NCIMB 702349 / NCTC 13040</strain>
    </source>
</reference>
<evidence type="ECO:0000313" key="2">
    <source>
        <dbReference type="EMBL" id="ADG77809.1"/>
    </source>
</evidence>
<reference evidence="2 3" key="2">
    <citation type="journal article" date="2011" name="Stand. Genomic Sci.">
        <title>Complete genome sequence of Tsukamurella paurometabola type strain (no. 33).</title>
        <authorList>
            <person name="Munk A.C."/>
            <person name="Lapidus A."/>
            <person name="Lucas S."/>
            <person name="Nolan M."/>
            <person name="Tice H."/>
            <person name="Cheng J.F."/>
            <person name="Del Rio T.G."/>
            <person name="Goodwin L."/>
            <person name="Pitluck S."/>
            <person name="Liolios K."/>
            <person name="Huntemann M."/>
            <person name="Ivanova N."/>
            <person name="Mavromatis K."/>
            <person name="Mikhailova N."/>
            <person name="Pati A."/>
            <person name="Chen A."/>
            <person name="Palaniappan K."/>
            <person name="Tapia R."/>
            <person name="Han C."/>
            <person name="Land M."/>
            <person name="Hauser L."/>
            <person name="Chang Y.J."/>
            <person name="Jeffries C.D."/>
            <person name="Brettin T."/>
            <person name="Yasawong M."/>
            <person name="Brambilla E.M."/>
            <person name="Rohde M."/>
            <person name="Sikorski J."/>
            <person name="Goker M."/>
            <person name="Detter J.C."/>
            <person name="Woyke T."/>
            <person name="Bristow J."/>
            <person name="Eisen J.A."/>
            <person name="Markowitz V."/>
            <person name="Hugenholtz P."/>
            <person name="Kyrpides N.C."/>
            <person name="Klenk H.P."/>
        </authorList>
    </citation>
    <scope>NUCLEOTIDE SEQUENCE [LARGE SCALE GENOMIC DNA]</scope>
    <source>
        <strain evidence="3">ATCC 8368 / DSM 20162 / CCUG 35730 / CIP 100753 / JCM 10117 / KCTC 9821 / NBRC 16120 / NCIMB 702349 / NCTC 13040</strain>
    </source>
</reference>
<dbReference type="InterPro" id="IPR053844">
    <property type="entry name" value="AH_C"/>
</dbReference>
<dbReference type="HOGENOM" id="CLU_2921451_0_0_11"/>
<dbReference type="EMBL" id="CP001966">
    <property type="protein sequence ID" value="ADG77809.1"/>
    <property type="molecule type" value="Genomic_DNA"/>
</dbReference>
<evidence type="ECO:0000259" key="1">
    <source>
        <dbReference type="Pfam" id="PF21986"/>
    </source>
</evidence>